<gene>
    <name evidence="8" type="ORF">F8M41_026323</name>
</gene>
<evidence type="ECO:0000256" key="5">
    <source>
        <dbReference type="PIRSR" id="PIRSR602401-1"/>
    </source>
</evidence>
<keyword evidence="3 5" id="KW-0479">Metal-binding</keyword>
<dbReference type="PRINTS" id="PR00385">
    <property type="entry name" value="P450"/>
</dbReference>
<dbReference type="InterPro" id="IPR050121">
    <property type="entry name" value="Cytochrome_P450_monoxygenase"/>
</dbReference>
<evidence type="ECO:0000313" key="8">
    <source>
        <dbReference type="EMBL" id="KAF0465100.1"/>
    </source>
</evidence>
<dbReference type="PANTHER" id="PTHR24305">
    <property type="entry name" value="CYTOCHROME P450"/>
    <property type="match status" value="1"/>
</dbReference>
<dbReference type="InterPro" id="IPR002401">
    <property type="entry name" value="Cyt_P450_E_grp-I"/>
</dbReference>
<dbReference type="EMBL" id="WTPW01000978">
    <property type="protein sequence ID" value="KAF0465100.1"/>
    <property type="molecule type" value="Genomic_DNA"/>
</dbReference>
<evidence type="ECO:0000256" key="4">
    <source>
        <dbReference type="ARBA" id="ARBA00023004"/>
    </source>
</evidence>
<dbReference type="AlphaFoldDB" id="A0A8H3XHN2"/>
<keyword evidence="5 6" id="KW-0349">Heme</keyword>
<dbReference type="Gene3D" id="1.10.630.10">
    <property type="entry name" value="Cytochrome P450"/>
    <property type="match status" value="1"/>
</dbReference>
<comment type="cofactor">
    <cofactor evidence="1 5">
        <name>heme</name>
        <dbReference type="ChEBI" id="CHEBI:30413"/>
    </cofactor>
</comment>
<keyword evidence="9" id="KW-1185">Reference proteome</keyword>
<dbReference type="GO" id="GO:0020037">
    <property type="term" value="F:heme binding"/>
    <property type="evidence" value="ECO:0007669"/>
    <property type="project" value="InterPro"/>
</dbReference>
<feature type="binding site" description="axial binding residue" evidence="5">
    <location>
        <position position="439"/>
    </location>
    <ligand>
        <name>heme</name>
        <dbReference type="ChEBI" id="CHEBI:30413"/>
    </ligand>
    <ligandPart>
        <name>Fe</name>
        <dbReference type="ChEBI" id="CHEBI:18248"/>
    </ligandPart>
</feature>
<organism evidence="8 9">
    <name type="scientific">Gigaspora margarita</name>
    <dbReference type="NCBI Taxonomy" id="4874"/>
    <lineage>
        <taxon>Eukaryota</taxon>
        <taxon>Fungi</taxon>
        <taxon>Fungi incertae sedis</taxon>
        <taxon>Mucoromycota</taxon>
        <taxon>Glomeromycotina</taxon>
        <taxon>Glomeromycetes</taxon>
        <taxon>Diversisporales</taxon>
        <taxon>Gigasporaceae</taxon>
        <taxon>Gigaspora</taxon>
    </lineage>
</organism>
<dbReference type="InterPro" id="IPR036396">
    <property type="entry name" value="Cyt_P450_sf"/>
</dbReference>
<proteinExistence type="inferred from homology"/>
<keyword evidence="6" id="KW-0560">Oxidoreductase</keyword>
<name>A0A8H3XHN2_GIGMA</name>
<dbReference type="Pfam" id="PF00067">
    <property type="entry name" value="p450"/>
    <property type="match status" value="1"/>
</dbReference>
<keyword evidence="4 5" id="KW-0408">Iron</keyword>
<evidence type="ECO:0000256" key="3">
    <source>
        <dbReference type="ARBA" id="ARBA00022723"/>
    </source>
</evidence>
<dbReference type="Proteomes" id="UP000439903">
    <property type="component" value="Unassembled WGS sequence"/>
</dbReference>
<evidence type="ECO:0000256" key="7">
    <source>
        <dbReference type="SAM" id="Phobius"/>
    </source>
</evidence>
<evidence type="ECO:0000313" key="9">
    <source>
        <dbReference type="Proteomes" id="UP000439903"/>
    </source>
</evidence>
<keyword evidence="7" id="KW-1133">Transmembrane helix</keyword>
<comment type="caution">
    <text evidence="8">The sequence shown here is derived from an EMBL/GenBank/DDBJ whole genome shotgun (WGS) entry which is preliminary data.</text>
</comment>
<dbReference type="SUPFAM" id="SSF48264">
    <property type="entry name" value="Cytochrome P450"/>
    <property type="match status" value="1"/>
</dbReference>
<comment type="similarity">
    <text evidence="2 6">Belongs to the cytochrome P450 family.</text>
</comment>
<sequence>MNYYLVAILTLVGYFLYKYYIYPLYLSPLRKIPGPPNETFILGNSTSILSENQGEVYVNLKKQYGGMVRYHLLLNETNLLISDPKLIQQILVTRSYDFPKHFPNKISAKQLLGEGIFFAHGDVHKRQRKMMSPSFAIGNVKEMIPTFVQSANQLKDLWMNQIGNKKEERITITNLVQKITLDIIGLVGFNYEFNSTTTDSELSRAYNSIFGGNSSFIFLGLIEYFPFLRKISTTKNKKYWHSINTINNVADNLIIEQKNALIRGKDLLSLLVKSNENLPADEQLTHNELRSQVMTLLLAGHETTSTVLTWTLYFLAKNPDIQDQLRKEILNVFIDPNRFPSFEEIDQLKFLECVFKEALRITPPSPLLTRYNLKDEIMNGYVIPKNTPLIIPSYAIHHDPLIWGEDVESFNPSRWLDPNIKSKISNSNFIPFSAGPRSCLGMRMAHLEIKTFLIIIIRNLKFGLVDDFTFKKRTIGLCKPVPGMDLLVSKVDH</sequence>
<dbReference type="GO" id="GO:0016705">
    <property type="term" value="F:oxidoreductase activity, acting on paired donors, with incorporation or reduction of molecular oxygen"/>
    <property type="evidence" value="ECO:0007669"/>
    <property type="project" value="InterPro"/>
</dbReference>
<dbReference type="PROSITE" id="PS00086">
    <property type="entry name" value="CYTOCHROME_P450"/>
    <property type="match status" value="1"/>
</dbReference>
<dbReference type="InterPro" id="IPR017972">
    <property type="entry name" value="Cyt_P450_CS"/>
</dbReference>
<evidence type="ECO:0000256" key="2">
    <source>
        <dbReference type="ARBA" id="ARBA00010617"/>
    </source>
</evidence>
<feature type="transmembrane region" description="Helical" evidence="7">
    <location>
        <begin position="6"/>
        <end position="25"/>
    </location>
</feature>
<dbReference type="PANTHER" id="PTHR24305:SF166">
    <property type="entry name" value="CYTOCHROME P450 12A4, MITOCHONDRIAL-RELATED"/>
    <property type="match status" value="1"/>
</dbReference>
<dbReference type="InterPro" id="IPR001128">
    <property type="entry name" value="Cyt_P450"/>
</dbReference>
<reference evidence="8 9" key="1">
    <citation type="journal article" date="2019" name="Environ. Microbiol.">
        <title>At the nexus of three kingdoms: the genome of the mycorrhizal fungus Gigaspora margarita provides insights into plant, endobacterial and fungal interactions.</title>
        <authorList>
            <person name="Venice F."/>
            <person name="Ghignone S."/>
            <person name="Salvioli di Fossalunga A."/>
            <person name="Amselem J."/>
            <person name="Novero M."/>
            <person name="Xianan X."/>
            <person name="Sedzielewska Toro K."/>
            <person name="Morin E."/>
            <person name="Lipzen A."/>
            <person name="Grigoriev I.V."/>
            <person name="Henrissat B."/>
            <person name="Martin F.M."/>
            <person name="Bonfante P."/>
        </authorList>
    </citation>
    <scope>NUCLEOTIDE SEQUENCE [LARGE SCALE GENOMIC DNA]</scope>
    <source>
        <strain evidence="8 9">BEG34</strain>
    </source>
</reference>
<dbReference type="GO" id="GO:0005506">
    <property type="term" value="F:iron ion binding"/>
    <property type="evidence" value="ECO:0007669"/>
    <property type="project" value="InterPro"/>
</dbReference>
<evidence type="ECO:0000256" key="6">
    <source>
        <dbReference type="RuleBase" id="RU000461"/>
    </source>
</evidence>
<evidence type="ECO:0000256" key="1">
    <source>
        <dbReference type="ARBA" id="ARBA00001971"/>
    </source>
</evidence>
<dbReference type="GO" id="GO:0004497">
    <property type="term" value="F:monooxygenase activity"/>
    <property type="evidence" value="ECO:0007669"/>
    <property type="project" value="UniProtKB-KW"/>
</dbReference>
<protein>
    <submittedName>
        <fullName evidence="8">Cytochrome P450</fullName>
    </submittedName>
</protein>
<dbReference type="CDD" id="cd11069">
    <property type="entry name" value="CYP_FUM15-like"/>
    <property type="match status" value="1"/>
</dbReference>
<keyword evidence="7" id="KW-0472">Membrane</keyword>
<keyword evidence="6" id="KW-0503">Monooxygenase</keyword>
<dbReference type="OrthoDB" id="1470350at2759"/>
<dbReference type="PRINTS" id="PR00463">
    <property type="entry name" value="EP450I"/>
</dbReference>
<accession>A0A8H3XHN2</accession>
<keyword evidence="7" id="KW-0812">Transmembrane</keyword>